<dbReference type="SMART" id="SM00387">
    <property type="entry name" value="HATPase_c"/>
    <property type="match status" value="1"/>
</dbReference>
<keyword evidence="7" id="KW-0902">Two-component regulatory system</keyword>
<proteinExistence type="predicted"/>
<keyword evidence="8" id="KW-0597">Phosphoprotein</keyword>
<dbReference type="Proteomes" id="UP001243009">
    <property type="component" value="Unassembled WGS sequence"/>
</dbReference>
<feature type="modified residue" description="4-aspartylphosphate" evidence="8">
    <location>
        <position position="213"/>
    </location>
</feature>
<dbReference type="InterPro" id="IPR011006">
    <property type="entry name" value="CheY-like_superfamily"/>
</dbReference>
<evidence type="ECO:0000313" key="12">
    <source>
        <dbReference type="Proteomes" id="UP001243009"/>
    </source>
</evidence>
<dbReference type="EC" id="2.7.13.3" evidence="2"/>
<dbReference type="Pfam" id="PF02518">
    <property type="entry name" value="HATPase_c"/>
    <property type="match status" value="1"/>
</dbReference>
<dbReference type="Pfam" id="PF00072">
    <property type="entry name" value="Response_reg"/>
    <property type="match status" value="1"/>
</dbReference>
<keyword evidence="4" id="KW-0547">Nucleotide-binding</keyword>
<evidence type="ECO:0000256" key="7">
    <source>
        <dbReference type="ARBA" id="ARBA00023012"/>
    </source>
</evidence>
<name>A0ABT9E7P1_9PROT</name>
<evidence type="ECO:0000259" key="9">
    <source>
        <dbReference type="PROSITE" id="PS50109"/>
    </source>
</evidence>
<accession>A0ABT9E7P1</accession>
<keyword evidence="5" id="KW-0418">Kinase</keyword>
<dbReference type="EMBL" id="JAUTWS010000042">
    <property type="protein sequence ID" value="MDO9712213.1"/>
    <property type="molecule type" value="Genomic_DNA"/>
</dbReference>
<evidence type="ECO:0000256" key="3">
    <source>
        <dbReference type="ARBA" id="ARBA00022679"/>
    </source>
</evidence>
<dbReference type="SMART" id="SM00448">
    <property type="entry name" value="REC"/>
    <property type="match status" value="1"/>
</dbReference>
<evidence type="ECO:0000256" key="4">
    <source>
        <dbReference type="ARBA" id="ARBA00022741"/>
    </source>
</evidence>
<evidence type="ECO:0000259" key="10">
    <source>
        <dbReference type="PROSITE" id="PS50110"/>
    </source>
</evidence>
<organism evidence="11 12">
    <name type="scientific">Paracraurococcus lichenis</name>
    <dbReference type="NCBI Taxonomy" id="3064888"/>
    <lineage>
        <taxon>Bacteria</taxon>
        <taxon>Pseudomonadati</taxon>
        <taxon>Pseudomonadota</taxon>
        <taxon>Alphaproteobacteria</taxon>
        <taxon>Acetobacterales</taxon>
        <taxon>Roseomonadaceae</taxon>
        <taxon>Paracraurococcus</taxon>
    </lineage>
</organism>
<sequence>MLRTVVPPGLPPLQADKAQLEAVLVNLTNNGRDAMAAGGTLILAAEAVTVPGAENPPHNIQPGTYLRLSVSDEGEGMSPEVLARVSEPFFTTKPRGKGTGLGLAMAHGFAEQSGGGLTIRSVLGEGTTVSIWLPRLPDAVAVQERESDDTASDRGAVPEGGNAILLAEDKAEVRAVLAAQLDDHGYQVREAEDAASALAILEGGFRPDALVTDLSMPGALDGLDLLREVRLRLLRLPAVLVTGHAGDAEVERMREAERGGPFALLRKPASPEALLDRLARVLRQAGIHAIAVNQ</sequence>
<comment type="caution">
    <text evidence="11">The sequence shown here is derived from an EMBL/GenBank/DDBJ whole genome shotgun (WGS) entry which is preliminary data.</text>
</comment>
<comment type="catalytic activity">
    <reaction evidence="1">
        <text>ATP + protein L-histidine = ADP + protein N-phospho-L-histidine.</text>
        <dbReference type="EC" id="2.7.13.3"/>
    </reaction>
</comment>
<keyword evidence="3" id="KW-0808">Transferase</keyword>
<evidence type="ECO:0000313" key="11">
    <source>
        <dbReference type="EMBL" id="MDO9712213.1"/>
    </source>
</evidence>
<dbReference type="InterPro" id="IPR001789">
    <property type="entry name" value="Sig_transdc_resp-reg_receiver"/>
</dbReference>
<keyword evidence="6" id="KW-0067">ATP-binding</keyword>
<dbReference type="Gene3D" id="3.40.50.2300">
    <property type="match status" value="1"/>
</dbReference>
<feature type="domain" description="Response regulatory" evidence="10">
    <location>
        <begin position="163"/>
        <end position="282"/>
    </location>
</feature>
<evidence type="ECO:0000256" key="5">
    <source>
        <dbReference type="ARBA" id="ARBA00022777"/>
    </source>
</evidence>
<keyword evidence="12" id="KW-1185">Reference proteome</keyword>
<dbReference type="Gene3D" id="3.30.565.10">
    <property type="entry name" value="Histidine kinase-like ATPase, C-terminal domain"/>
    <property type="match status" value="1"/>
</dbReference>
<evidence type="ECO:0000256" key="8">
    <source>
        <dbReference type="PROSITE-ProRule" id="PRU00169"/>
    </source>
</evidence>
<dbReference type="PROSITE" id="PS50110">
    <property type="entry name" value="RESPONSE_REGULATORY"/>
    <property type="match status" value="1"/>
</dbReference>
<evidence type="ECO:0000256" key="6">
    <source>
        <dbReference type="ARBA" id="ARBA00022840"/>
    </source>
</evidence>
<evidence type="ECO:0000256" key="2">
    <source>
        <dbReference type="ARBA" id="ARBA00012438"/>
    </source>
</evidence>
<reference evidence="11 12" key="1">
    <citation type="submission" date="2023-08" db="EMBL/GenBank/DDBJ databases">
        <title>The draft genome sequence of Paracraurococcus sp. LOR1-02.</title>
        <authorList>
            <person name="Kingkaew E."/>
            <person name="Tanasupawat S."/>
        </authorList>
    </citation>
    <scope>NUCLEOTIDE SEQUENCE [LARGE SCALE GENOMIC DNA]</scope>
    <source>
        <strain evidence="11 12">LOR1-02</strain>
    </source>
</reference>
<gene>
    <name evidence="11" type="ORF">Q7A36_27975</name>
</gene>
<dbReference type="InterPro" id="IPR005467">
    <property type="entry name" value="His_kinase_dom"/>
</dbReference>
<dbReference type="PANTHER" id="PTHR43065">
    <property type="entry name" value="SENSOR HISTIDINE KINASE"/>
    <property type="match status" value="1"/>
</dbReference>
<feature type="domain" description="Histidine kinase" evidence="9">
    <location>
        <begin position="1"/>
        <end position="137"/>
    </location>
</feature>
<dbReference type="InterPro" id="IPR003594">
    <property type="entry name" value="HATPase_dom"/>
</dbReference>
<dbReference type="SUPFAM" id="SSF55874">
    <property type="entry name" value="ATPase domain of HSP90 chaperone/DNA topoisomerase II/histidine kinase"/>
    <property type="match status" value="1"/>
</dbReference>
<dbReference type="InterPro" id="IPR004358">
    <property type="entry name" value="Sig_transdc_His_kin-like_C"/>
</dbReference>
<dbReference type="SUPFAM" id="SSF52172">
    <property type="entry name" value="CheY-like"/>
    <property type="match status" value="1"/>
</dbReference>
<dbReference type="PANTHER" id="PTHR43065:SF46">
    <property type="entry name" value="C4-DICARBOXYLATE TRANSPORT SENSOR PROTEIN DCTB"/>
    <property type="match status" value="1"/>
</dbReference>
<dbReference type="PROSITE" id="PS50109">
    <property type="entry name" value="HIS_KIN"/>
    <property type="match status" value="1"/>
</dbReference>
<evidence type="ECO:0000256" key="1">
    <source>
        <dbReference type="ARBA" id="ARBA00000085"/>
    </source>
</evidence>
<dbReference type="PRINTS" id="PR00344">
    <property type="entry name" value="BCTRLSENSOR"/>
</dbReference>
<dbReference type="InterPro" id="IPR036890">
    <property type="entry name" value="HATPase_C_sf"/>
</dbReference>
<protein>
    <recommendedName>
        <fullName evidence="2">histidine kinase</fullName>
        <ecNumber evidence="2">2.7.13.3</ecNumber>
    </recommendedName>
</protein>